<evidence type="ECO:0000313" key="4">
    <source>
        <dbReference type="Proteomes" id="UP000801492"/>
    </source>
</evidence>
<evidence type="ECO:0000259" key="2">
    <source>
        <dbReference type="Pfam" id="PF15866"/>
    </source>
</evidence>
<evidence type="ECO:0000313" key="3">
    <source>
        <dbReference type="EMBL" id="KAF2893202.1"/>
    </source>
</evidence>
<dbReference type="EMBL" id="VTPC01008152">
    <property type="protein sequence ID" value="KAF2893202.1"/>
    <property type="molecule type" value="Genomic_DNA"/>
</dbReference>
<feature type="region of interest" description="Disordered" evidence="1">
    <location>
        <begin position="82"/>
        <end position="108"/>
    </location>
</feature>
<feature type="domain" description="DUF4729" evidence="2">
    <location>
        <begin position="209"/>
        <end position="377"/>
    </location>
</feature>
<evidence type="ECO:0000256" key="1">
    <source>
        <dbReference type="SAM" id="MobiDB-lite"/>
    </source>
</evidence>
<protein>
    <recommendedName>
        <fullName evidence="2">DUF4729 domain-containing protein</fullName>
    </recommendedName>
</protein>
<gene>
    <name evidence="3" type="ORF">ILUMI_12974</name>
</gene>
<dbReference type="AlphaFoldDB" id="A0A8K0G928"/>
<dbReference type="Pfam" id="PF15866">
    <property type="entry name" value="DUF4729"/>
    <property type="match status" value="1"/>
</dbReference>
<dbReference type="InterPro" id="IPR031732">
    <property type="entry name" value="DUF4729"/>
</dbReference>
<proteinExistence type="predicted"/>
<sequence>MAALSLLSKSTEHWLTTMTCIVCNKTPDCAPLYKCDLGHMTCKFCFETLARNGIPRCKLCHSTTFRQRFVSEDFLKKLKSKPGIGRPRRYQSELNNKSSSESGDSDVEEFRDHTITVEKLFQLSTEQIRKLFEATAKQKLQARRKTKDKSENTAYRCNSDICCSTVYNMSDRSEDTDRTCTLRNIPSVSLHKFITTSSTNLLSKKPIVCPHGHCQKVVTISSFFQHFKHDHSEIPNFIVERGKELHLIHDVRIIEFDTTYCMAIIKVYEVYNVIVNSSSKQLTTLAERLNQKVPLATFWLMVSGSSEEKKSKSFVLYWLMTNSDEHFNCTMEMSSMQENICNSTVCPVNGILDSHKIDDVAHRLNCLNLCYASLHNLLGEGSKLHLRVTIH</sequence>
<dbReference type="CDD" id="cd16449">
    <property type="entry name" value="RING-HC"/>
    <property type="match status" value="1"/>
</dbReference>
<comment type="caution">
    <text evidence="3">The sequence shown here is derived from an EMBL/GenBank/DDBJ whole genome shotgun (WGS) entry which is preliminary data.</text>
</comment>
<reference evidence="3" key="1">
    <citation type="submission" date="2019-08" db="EMBL/GenBank/DDBJ databases">
        <title>The genome of the North American firefly Photinus pyralis.</title>
        <authorList>
            <consortium name="Photinus pyralis genome working group"/>
            <person name="Fallon T.R."/>
            <person name="Sander Lower S.E."/>
            <person name="Weng J.-K."/>
        </authorList>
    </citation>
    <scope>NUCLEOTIDE SEQUENCE</scope>
    <source>
        <strain evidence="3">TRF0915ILg1</strain>
        <tissue evidence="3">Whole body</tissue>
    </source>
</reference>
<keyword evidence="4" id="KW-1185">Reference proteome</keyword>
<dbReference type="Proteomes" id="UP000801492">
    <property type="component" value="Unassembled WGS sequence"/>
</dbReference>
<accession>A0A8K0G928</accession>
<organism evidence="3 4">
    <name type="scientific">Ignelater luminosus</name>
    <name type="common">Cucubano</name>
    <name type="synonym">Pyrophorus luminosus</name>
    <dbReference type="NCBI Taxonomy" id="2038154"/>
    <lineage>
        <taxon>Eukaryota</taxon>
        <taxon>Metazoa</taxon>
        <taxon>Ecdysozoa</taxon>
        <taxon>Arthropoda</taxon>
        <taxon>Hexapoda</taxon>
        <taxon>Insecta</taxon>
        <taxon>Pterygota</taxon>
        <taxon>Neoptera</taxon>
        <taxon>Endopterygota</taxon>
        <taxon>Coleoptera</taxon>
        <taxon>Polyphaga</taxon>
        <taxon>Elateriformia</taxon>
        <taxon>Elateroidea</taxon>
        <taxon>Elateridae</taxon>
        <taxon>Agrypninae</taxon>
        <taxon>Pyrophorini</taxon>
        <taxon>Ignelater</taxon>
    </lineage>
</organism>
<name>A0A8K0G928_IGNLU</name>
<dbReference type="OrthoDB" id="6745034at2759"/>